<dbReference type="GO" id="GO:0003755">
    <property type="term" value="F:peptidyl-prolyl cis-trans isomerase activity"/>
    <property type="evidence" value="ECO:0007669"/>
    <property type="project" value="UniProtKB-KW"/>
</dbReference>
<dbReference type="Pfam" id="PF00254">
    <property type="entry name" value="FKBP_C"/>
    <property type="match status" value="1"/>
</dbReference>
<evidence type="ECO:0000256" key="2">
    <source>
        <dbReference type="ARBA" id="ARBA00013194"/>
    </source>
</evidence>
<evidence type="ECO:0000256" key="4">
    <source>
        <dbReference type="ARBA" id="ARBA00023235"/>
    </source>
</evidence>
<dbReference type="InterPro" id="IPR046357">
    <property type="entry name" value="PPIase_dom_sf"/>
</dbReference>
<evidence type="ECO:0000256" key="1">
    <source>
        <dbReference type="ARBA" id="ARBA00000971"/>
    </source>
</evidence>
<dbReference type="AlphaFoldDB" id="A0A8J8SYB7"/>
<evidence type="ECO:0000313" key="8">
    <source>
        <dbReference type="Proteomes" id="UP000785679"/>
    </source>
</evidence>
<proteinExistence type="predicted"/>
<feature type="domain" description="PPIase FKBP-type" evidence="6">
    <location>
        <begin position="17"/>
        <end position="105"/>
    </location>
</feature>
<accession>A0A8J8SYB7</accession>
<keyword evidence="4 5" id="KW-0413">Isomerase</keyword>
<dbReference type="SUPFAM" id="SSF54534">
    <property type="entry name" value="FKBP-like"/>
    <property type="match status" value="1"/>
</dbReference>
<dbReference type="OrthoDB" id="1902587at2759"/>
<reference evidence="7" key="1">
    <citation type="submission" date="2019-06" db="EMBL/GenBank/DDBJ databases">
        <authorList>
            <person name="Zheng W."/>
        </authorList>
    </citation>
    <scope>NUCLEOTIDE SEQUENCE</scope>
    <source>
        <strain evidence="7">QDHG01</strain>
    </source>
</reference>
<dbReference type="Gene3D" id="3.10.50.40">
    <property type="match status" value="1"/>
</dbReference>
<keyword evidence="8" id="KW-1185">Reference proteome</keyword>
<dbReference type="EC" id="5.2.1.8" evidence="2 5"/>
<organism evidence="7 8">
    <name type="scientific">Halteria grandinella</name>
    <dbReference type="NCBI Taxonomy" id="5974"/>
    <lineage>
        <taxon>Eukaryota</taxon>
        <taxon>Sar</taxon>
        <taxon>Alveolata</taxon>
        <taxon>Ciliophora</taxon>
        <taxon>Intramacronucleata</taxon>
        <taxon>Spirotrichea</taxon>
        <taxon>Stichotrichia</taxon>
        <taxon>Sporadotrichida</taxon>
        <taxon>Halteriidae</taxon>
        <taxon>Halteria</taxon>
    </lineage>
</organism>
<name>A0A8J8SYB7_HALGN</name>
<dbReference type="FunFam" id="3.10.50.40:FF:000025">
    <property type="entry name" value="Peptidylprolyl isomerase"/>
    <property type="match status" value="1"/>
</dbReference>
<sequence>MNKKIITEGQGPVCPPGATVLAHYRGTLENGKQFDSSYDRNEPFQFKVGQGQVIKCWDQGFQQMKQGEKAILTCPPEYAYGARGVPGTIPPKATLLFEVELLAFRQTRL</sequence>
<dbReference type="PROSITE" id="PS50059">
    <property type="entry name" value="FKBP_PPIASE"/>
    <property type="match status" value="1"/>
</dbReference>
<protein>
    <recommendedName>
        <fullName evidence="2 5">peptidylprolyl isomerase</fullName>
        <ecNumber evidence="2 5">5.2.1.8</ecNumber>
    </recommendedName>
</protein>
<dbReference type="PANTHER" id="PTHR10516">
    <property type="entry name" value="PEPTIDYL-PROLYL CIS-TRANS ISOMERASE"/>
    <property type="match status" value="1"/>
</dbReference>
<evidence type="ECO:0000256" key="5">
    <source>
        <dbReference type="PROSITE-ProRule" id="PRU00277"/>
    </source>
</evidence>
<evidence type="ECO:0000313" key="7">
    <source>
        <dbReference type="EMBL" id="TNV75125.1"/>
    </source>
</evidence>
<dbReference type="Proteomes" id="UP000785679">
    <property type="component" value="Unassembled WGS sequence"/>
</dbReference>
<evidence type="ECO:0000256" key="3">
    <source>
        <dbReference type="ARBA" id="ARBA00023110"/>
    </source>
</evidence>
<dbReference type="InterPro" id="IPR050689">
    <property type="entry name" value="FKBP-type_PPIase"/>
</dbReference>
<dbReference type="GO" id="GO:0005737">
    <property type="term" value="C:cytoplasm"/>
    <property type="evidence" value="ECO:0007669"/>
    <property type="project" value="TreeGrafter"/>
</dbReference>
<dbReference type="InterPro" id="IPR001179">
    <property type="entry name" value="PPIase_FKBP_dom"/>
</dbReference>
<keyword evidence="3 5" id="KW-0697">Rotamase</keyword>
<comment type="caution">
    <text evidence="7">The sequence shown here is derived from an EMBL/GenBank/DDBJ whole genome shotgun (WGS) entry which is preliminary data.</text>
</comment>
<evidence type="ECO:0000259" key="6">
    <source>
        <dbReference type="PROSITE" id="PS50059"/>
    </source>
</evidence>
<comment type="catalytic activity">
    <reaction evidence="1 5">
        <text>[protein]-peptidylproline (omega=180) = [protein]-peptidylproline (omega=0)</text>
        <dbReference type="Rhea" id="RHEA:16237"/>
        <dbReference type="Rhea" id="RHEA-COMP:10747"/>
        <dbReference type="Rhea" id="RHEA-COMP:10748"/>
        <dbReference type="ChEBI" id="CHEBI:83833"/>
        <dbReference type="ChEBI" id="CHEBI:83834"/>
        <dbReference type="EC" id="5.2.1.8"/>
    </reaction>
</comment>
<dbReference type="EMBL" id="RRYP01016400">
    <property type="protein sequence ID" value="TNV75125.1"/>
    <property type="molecule type" value="Genomic_DNA"/>
</dbReference>
<gene>
    <name evidence="7" type="ORF">FGO68_gene14837</name>
</gene>
<dbReference type="PANTHER" id="PTHR10516:SF443">
    <property type="entry name" value="FK506-BINDING PROTEIN 59-RELATED"/>
    <property type="match status" value="1"/>
</dbReference>